<sequence length="597" mass="63064">MLPFPAVQDRSAPSKGLADFTTDRRVLILIAMALCVGSAGAGAAWALIRLITLVTNVVWFGRFSTADASLAGLQPSLWMVAAPALGGLAIGLMARFGSEKIRGHGIPEAIEAILIGGSRLQPKVAVLKPLSSALSIGTGGPFGAEGPIIMTGGAIGSLFAQCFHLSAAERKTLLVAGAAAGMTAIFGTPVAALLLAVELLLFEWKPRSFLPVVAACLISAAWRPLLFGAGPLFPFADPVALPWWGLFACIGLGIVAGLQSGLMTVMLYKVEDLFQRLPIHWMWWPAIGGIAVGLGGLVEPRAMGVGYDVIRDLLAPGTGAREVLGVLVVKLIIWVVALGSGTSGGVLAPLLILGGASGWLLGLGLPGEPSLWALLGMAAMMGGTMRSPLTGIVFAVELTGNVDVLLPLLAATAASYAVTVLLLKRSILTEKIARRGHHLTREYSTDPFELLRASDVMVTAVDTMPGTMTVDEAIAFFRAAGHRHKSYPLVDRDRRVIGMVGRTDVLRWSGSDDHAGLTLYDAVSDRSVVVAPPDIVLGRLVDLMIEHDVSRVPIVDPADRRLLGLVARKDLFKIRSNATALENERTAYFGQSWRRPA</sequence>
<gene>
    <name evidence="13" type="ORF">JHL17_32785</name>
</gene>
<feature type="transmembrane region" description="Helical" evidence="11">
    <location>
        <begin position="404"/>
        <end position="423"/>
    </location>
</feature>
<keyword evidence="6 11" id="KW-0472">Membrane</keyword>
<evidence type="ECO:0000256" key="11">
    <source>
        <dbReference type="SAM" id="Phobius"/>
    </source>
</evidence>
<evidence type="ECO:0000259" key="12">
    <source>
        <dbReference type="PROSITE" id="PS51371"/>
    </source>
</evidence>
<dbReference type="CDD" id="cd00400">
    <property type="entry name" value="Voltage_gated_ClC"/>
    <property type="match status" value="1"/>
</dbReference>
<evidence type="ECO:0000256" key="2">
    <source>
        <dbReference type="ARBA" id="ARBA00022448"/>
    </source>
</evidence>
<dbReference type="SMART" id="SM00116">
    <property type="entry name" value="CBS"/>
    <property type="match status" value="2"/>
</dbReference>
<keyword evidence="9" id="KW-0407">Ion channel</keyword>
<reference evidence="14" key="1">
    <citation type="submission" date="2021-01" db="EMBL/GenBank/DDBJ databases">
        <title>Genome public.</title>
        <authorList>
            <person name="Liu C."/>
            <person name="Sun Q."/>
        </authorList>
    </citation>
    <scope>NUCLEOTIDE SEQUENCE [LARGE SCALE GENOMIC DNA]</scope>
    <source>
        <strain evidence="14">YIM B02556</strain>
    </source>
</reference>
<keyword evidence="5" id="KW-0406">Ion transport</keyword>
<dbReference type="Proteomes" id="UP000652760">
    <property type="component" value="Unassembled WGS sequence"/>
</dbReference>
<evidence type="ECO:0000256" key="7">
    <source>
        <dbReference type="ARBA" id="ARBA00023173"/>
    </source>
</evidence>
<evidence type="ECO:0000256" key="8">
    <source>
        <dbReference type="ARBA" id="ARBA00023214"/>
    </source>
</evidence>
<feature type="transmembrane region" description="Helical" evidence="11">
    <location>
        <begin position="241"/>
        <end position="261"/>
    </location>
</feature>
<dbReference type="RefSeq" id="WP_200198852.1">
    <property type="nucleotide sequence ID" value="NZ_JAENHM010000084.1"/>
</dbReference>
<dbReference type="InterPro" id="IPR046342">
    <property type="entry name" value="CBS_dom_sf"/>
</dbReference>
<organism evidence="13 14">
    <name type="scientific">Azospirillum endophyticum</name>
    <dbReference type="NCBI Taxonomy" id="2800326"/>
    <lineage>
        <taxon>Bacteria</taxon>
        <taxon>Pseudomonadati</taxon>
        <taxon>Pseudomonadota</taxon>
        <taxon>Alphaproteobacteria</taxon>
        <taxon>Rhodospirillales</taxon>
        <taxon>Azospirillaceae</taxon>
        <taxon>Azospirillum</taxon>
    </lineage>
</organism>
<dbReference type="PANTHER" id="PTHR43427:SF6">
    <property type="entry name" value="CHLORIDE CHANNEL PROTEIN CLC-E"/>
    <property type="match status" value="1"/>
</dbReference>
<dbReference type="InterPro" id="IPR014743">
    <property type="entry name" value="Cl-channel_core"/>
</dbReference>
<dbReference type="InterPro" id="IPR001807">
    <property type="entry name" value="ClC"/>
</dbReference>
<dbReference type="SUPFAM" id="SSF81340">
    <property type="entry name" value="Clc chloride channel"/>
    <property type="match status" value="1"/>
</dbReference>
<keyword evidence="10" id="KW-0129">CBS domain</keyword>
<protein>
    <submittedName>
        <fullName evidence="13">Chloride channel protein</fullName>
    </submittedName>
</protein>
<keyword evidence="8" id="KW-0868">Chloride</keyword>
<keyword evidence="4 11" id="KW-1133">Transmembrane helix</keyword>
<dbReference type="EMBL" id="JAENHM010000084">
    <property type="protein sequence ID" value="MBK1842183.1"/>
    <property type="molecule type" value="Genomic_DNA"/>
</dbReference>
<feature type="transmembrane region" description="Helical" evidence="11">
    <location>
        <begin position="319"/>
        <end position="340"/>
    </location>
</feature>
<evidence type="ECO:0000256" key="4">
    <source>
        <dbReference type="ARBA" id="ARBA00022989"/>
    </source>
</evidence>
<keyword evidence="3 11" id="KW-0812">Transmembrane</keyword>
<evidence type="ECO:0000313" key="14">
    <source>
        <dbReference type="Proteomes" id="UP000652760"/>
    </source>
</evidence>
<accession>A0ABS1FFH6</accession>
<feature type="transmembrane region" description="Helical" evidence="11">
    <location>
        <begin position="281"/>
        <end position="298"/>
    </location>
</feature>
<dbReference type="Pfam" id="PF00654">
    <property type="entry name" value="Voltage_CLC"/>
    <property type="match status" value="1"/>
</dbReference>
<dbReference type="PRINTS" id="PR00762">
    <property type="entry name" value="CLCHANNEL"/>
</dbReference>
<evidence type="ECO:0000256" key="3">
    <source>
        <dbReference type="ARBA" id="ARBA00022692"/>
    </source>
</evidence>
<feature type="transmembrane region" description="Helical" evidence="11">
    <location>
        <begin position="26"/>
        <end position="48"/>
    </location>
</feature>
<comment type="caution">
    <text evidence="13">The sequence shown here is derived from an EMBL/GenBank/DDBJ whole genome shotgun (WGS) entry which is preliminary data.</text>
</comment>
<keyword evidence="14" id="KW-1185">Reference proteome</keyword>
<name>A0ABS1FFH6_9PROT</name>
<dbReference type="Gene3D" id="3.10.580.10">
    <property type="entry name" value="CBS-domain"/>
    <property type="match status" value="1"/>
</dbReference>
<proteinExistence type="predicted"/>
<feature type="transmembrane region" description="Helical" evidence="11">
    <location>
        <begin position="76"/>
        <end position="94"/>
    </location>
</feature>
<dbReference type="PANTHER" id="PTHR43427">
    <property type="entry name" value="CHLORIDE CHANNEL PROTEIN CLC-E"/>
    <property type="match status" value="1"/>
</dbReference>
<dbReference type="SUPFAM" id="SSF54631">
    <property type="entry name" value="CBS-domain pair"/>
    <property type="match status" value="1"/>
</dbReference>
<evidence type="ECO:0000256" key="6">
    <source>
        <dbReference type="ARBA" id="ARBA00023136"/>
    </source>
</evidence>
<dbReference type="CDD" id="cd02205">
    <property type="entry name" value="CBS_pair_SF"/>
    <property type="match status" value="1"/>
</dbReference>
<feature type="transmembrane region" description="Helical" evidence="11">
    <location>
        <begin position="346"/>
        <end position="365"/>
    </location>
</feature>
<keyword evidence="7" id="KW-0869">Chloride channel</keyword>
<dbReference type="InterPro" id="IPR000644">
    <property type="entry name" value="CBS_dom"/>
</dbReference>
<keyword evidence="2" id="KW-0813">Transport</keyword>
<evidence type="ECO:0000256" key="9">
    <source>
        <dbReference type="ARBA" id="ARBA00023303"/>
    </source>
</evidence>
<evidence type="ECO:0000256" key="5">
    <source>
        <dbReference type="ARBA" id="ARBA00023065"/>
    </source>
</evidence>
<feature type="transmembrane region" description="Helical" evidence="11">
    <location>
        <begin position="173"/>
        <end position="197"/>
    </location>
</feature>
<dbReference type="Pfam" id="PF00571">
    <property type="entry name" value="CBS"/>
    <property type="match status" value="2"/>
</dbReference>
<evidence type="ECO:0000256" key="1">
    <source>
        <dbReference type="ARBA" id="ARBA00004141"/>
    </source>
</evidence>
<feature type="transmembrane region" description="Helical" evidence="11">
    <location>
        <begin position="372"/>
        <end position="398"/>
    </location>
</feature>
<feature type="domain" description="CBS" evidence="12">
    <location>
        <begin position="524"/>
        <end position="581"/>
    </location>
</feature>
<dbReference type="Gene3D" id="1.10.3080.10">
    <property type="entry name" value="Clc chloride channel"/>
    <property type="match status" value="1"/>
</dbReference>
<feature type="domain" description="CBS" evidence="12">
    <location>
        <begin position="457"/>
        <end position="516"/>
    </location>
</feature>
<evidence type="ECO:0000256" key="10">
    <source>
        <dbReference type="PROSITE-ProRule" id="PRU00703"/>
    </source>
</evidence>
<dbReference type="InterPro" id="IPR050368">
    <property type="entry name" value="ClC-type_chloride_channel"/>
</dbReference>
<feature type="transmembrane region" description="Helical" evidence="11">
    <location>
        <begin position="209"/>
        <end position="229"/>
    </location>
</feature>
<dbReference type="PROSITE" id="PS51371">
    <property type="entry name" value="CBS"/>
    <property type="match status" value="2"/>
</dbReference>
<comment type="subcellular location">
    <subcellularLocation>
        <location evidence="1">Membrane</location>
        <topology evidence="1">Multi-pass membrane protein</topology>
    </subcellularLocation>
</comment>
<evidence type="ECO:0000313" key="13">
    <source>
        <dbReference type="EMBL" id="MBK1842183.1"/>
    </source>
</evidence>